<feature type="transmembrane region" description="Helical" evidence="1">
    <location>
        <begin position="157"/>
        <end position="175"/>
    </location>
</feature>
<dbReference type="PATRIC" id="fig|593117.10.peg.1135"/>
<accession>C5A5X7</accession>
<dbReference type="GeneID" id="7987145"/>
<dbReference type="eggNOG" id="arCOG03951">
    <property type="taxonomic scope" value="Archaea"/>
</dbReference>
<dbReference type="Proteomes" id="UP000001488">
    <property type="component" value="Chromosome"/>
</dbReference>
<feature type="transmembrane region" description="Helical" evidence="1">
    <location>
        <begin position="83"/>
        <end position="103"/>
    </location>
</feature>
<dbReference type="PaxDb" id="593117-TGAM_1137"/>
<dbReference type="InterPro" id="IPR026841">
    <property type="entry name" value="Aur1/Ipt1"/>
</dbReference>
<dbReference type="STRING" id="593117.TGAM_1137"/>
<evidence type="ECO:0000259" key="2">
    <source>
        <dbReference type="Pfam" id="PF14378"/>
    </source>
</evidence>
<protein>
    <submittedName>
        <fullName evidence="3">Membrane-bound phosphoesterase, PAP2 superfamily</fullName>
    </submittedName>
</protein>
<name>C5A5X7_THEGJ</name>
<organism evidence="3 4">
    <name type="scientific">Thermococcus gammatolerans (strain DSM 15229 / JCM 11827 / EJ3)</name>
    <dbReference type="NCBI Taxonomy" id="593117"/>
    <lineage>
        <taxon>Archaea</taxon>
        <taxon>Methanobacteriati</taxon>
        <taxon>Methanobacteriota</taxon>
        <taxon>Thermococci</taxon>
        <taxon>Thermococcales</taxon>
        <taxon>Thermococcaceae</taxon>
        <taxon>Thermococcus</taxon>
    </lineage>
</organism>
<dbReference type="EMBL" id="CP001398">
    <property type="protein sequence ID" value="ACS33639.1"/>
    <property type="molecule type" value="Genomic_DNA"/>
</dbReference>
<gene>
    <name evidence="3" type="ordered locus">TGAM_1137</name>
</gene>
<feature type="domain" description="Inositolphosphotransferase Aur1/Ipt1" evidence="2">
    <location>
        <begin position="86"/>
        <end position="217"/>
    </location>
</feature>
<sequence length="265" mass="30339">MKRQSVRDIVESLNDHDVLIRLNTFLLLYFGWIGFTVLYDHLKSHSRDVTYLLLKLPFTSYHFVVSTLDLTREVFPLYLLMKGIYYIGFSGSIALTVLFVLLYKRDLQKADELALGYLITYSICGTVYTFAHVYAPHYVYHLPGFYPDRTYLTQQEFVLPSLHNTVAAFNIIILWKYRRELKAKLIIALNSLVPFATLLLGHHWIYDALSGIALAMVVGKMVEGRKIHVPSAFRNVNVSIIKHATMLGFLAGGFLLILAMTMPKP</sequence>
<keyword evidence="1" id="KW-0812">Transmembrane</keyword>
<evidence type="ECO:0000313" key="3">
    <source>
        <dbReference type="EMBL" id="ACS33639.1"/>
    </source>
</evidence>
<keyword evidence="1" id="KW-0472">Membrane</keyword>
<dbReference type="GO" id="GO:0016020">
    <property type="term" value="C:membrane"/>
    <property type="evidence" value="ECO:0007669"/>
    <property type="project" value="UniProtKB-SubCell"/>
</dbReference>
<feature type="transmembrane region" description="Helical" evidence="1">
    <location>
        <begin position="240"/>
        <end position="260"/>
    </location>
</feature>
<dbReference type="RefSeq" id="WP_015858752.1">
    <property type="nucleotide sequence ID" value="NC_012804.1"/>
</dbReference>
<proteinExistence type="predicted"/>
<keyword evidence="1" id="KW-1133">Transmembrane helix</keyword>
<feature type="transmembrane region" description="Helical" evidence="1">
    <location>
        <begin position="20"/>
        <end position="39"/>
    </location>
</feature>
<dbReference type="HOGENOM" id="CLU_089553_0_0_2"/>
<dbReference type="OrthoDB" id="329477at2157"/>
<evidence type="ECO:0000256" key="1">
    <source>
        <dbReference type="SAM" id="Phobius"/>
    </source>
</evidence>
<evidence type="ECO:0000313" key="4">
    <source>
        <dbReference type="Proteomes" id="UP000001488"/>
    </source>
</evidence>
<dbReference type="AlphaFoldDB" id="C5A5X7"/>
<reference evidence="3 4" key="1">
    <citation type="journal article" date="2007" name="Genome Biol.">
        <title>Genome analysis and genome-wide proteomics of Thermococcus gammatolerans, the most radioresistant organism known amongst the Archaea.</title>
        <authorList>
            <person name="Zivanovic Y."/>
            <person name="Armengaud J."/>
            <person name="Lagorce A."/>
            <person name="Leplat C."/>
            <person name="Guerin P."/>
            <person name="Dutertre M."/>
            <person name="Anthouard V."/>
            <person name="Forterre P."/>
            <person name="Wincker P."/>
            <person name="Confalonieri F."/>
        </authorList>
    </citation>
    <scope>NUCLEOTIDE SEQUENCE [LARGE SCALE GENOMIC DNA]</scope>
    <source>
        <strain evidence="4">DSM 15229 / JCM 11827 / EJ3</strain>
    </source>
</reference>
<feature type="transmembrane region" description="Helical" evidence="1">
    <location>
        <begin position="187"/>
        <end position="206"/>
    </location>
</feature>
<dbReference type="KEGG" id="tga:TGAM_1137"/>
<dbReference type="Pfam" id="PF14378">
    <property type="entry name" value="PAP2_3"/>
    <property type="match status" value="1"/>
</dbReference>
<feature type="transmembrane region" description="Helical" evidence="1">
    <location>
        <begin position="115"/>
        <end position="137"/>
    </location>
</feature>
<keyword evidence="4" id="KW-1185">Reference proteome</keyword>